<accession>A0ABQ8JHQ9</accession>
<keyword evidence="2" id="KW-1185">Reference proteome</keyword>
<dbReference type="Proteomes" id="UP000887458">
    <property type="component" value="Unassembled WGS sequence"/>
</dbReference>
<protein>
    <submittedName>
        <fullName evidence="1">Uncharacterized protein</fullName>
    </submittedName>
</protein>
<dbReference type="EMBL" id="NJHN03000037">
    <property type="protein sequence ID" value="KAH9422124.1"/>
    <property type="molecule type" value="Genomic_DNA"/>
</dbReference>
<name>A0ABQ8JHQ9_DERPT</name>
<evidence type="ECO:0000313" key="1">
    <source>
        <dbReference type="EMBL" id="KAH9422124.1"/>
    </source>
</evidence>
<organism evidence="1 2">
    <name type="scientific">Dermatophagoides pteronyssinus</name>
    <name type="common">European house dust mite</name>
    <dbReference type="NCBI Taxonomy" id="6956"/>
    <lineage>
        <taxon>Eukaryota</taxon>
        <taxon>Metazoa</taxon>
        <taxon>Ecdysozoa</taxon>
        <taxon>Arthropoda</taxon>
        <taxon>Chelicerata</taxon>
        <taxon>Arachnida</taxon>
        <taxon>Acari</taxon>
        <taxon>Acariformes</taxon>
        <taxon>Sarcoptiformes</taxon>
        <taxon>Astigmata</taxon>
        <taxon>Psoroptidia</taxon>
        <taxon>Analgoidea</taxon>
        <taxon>Pyroglyphidae</taxon>
        <taxon>Dermatophagoidinae</taxon>
        <taxon>Dermatophagoides</taxon>
    </lineage>
</organism>
<proteinExistence type="predicted"/>
<comment type="caution">
    <text evidence="1">The sequence shown here is derived from an EMBL/GenBank/DDBJ whole genome shotgun (WGS) entry which is preliminary data.</text>
</comment>
<gene>
    <name evidence="1" type="ORF">DERP_002418</name>
</gene>
<evidence type="ECO:0000313" key="2">
    <source>
        <dbReference type="Proteomes" id="UP000887458"/>
    </source>
</evidence>
<sequence>MKIKVKYKMVKNIVEYYSNQKWINKNQILNLNHFEELNNLAKYLKKNLIFQEVYLLVCSKIHVSTGSVMDVEFRISKSQCTLFSISFQLINSQNLFVDTDDDDDVDETGLK</sequence>
<reference evidence="1 2" key="2">
    <citation type="journal article" date="2022" name="Mol. Biol. Evol.">
        <title>Comparative Genomics Reveals Insights into the Divergent Evolution of Astigmatic Mites and Household Pest Adaptations.</title>
        <authorList>
            <person name="Xiong Q."/>
            <person name="Wan A.T."/>
            <person name="Liu X."/>
            <person name="Fung C.S."/>
            <person name="Xiao X."/>
            <person name="Malainual N."/>
            <person name="Hou J."/>
            <person name="Wang L."/>
            <person name="Wang M."/>
            <person name="Yang K.Y."/>
            <person name="Cui Y."/>
            <person name="Leung E.L."/>
            <person name="Nong W."/>
            <person name="Shin S.K."/>
            <person name="Au S.W."/>
            <person name="Jeong K.Y."/>
            <person name="Chew F.T."/>
            <person name="Hui J.H."/>
            <person name="Leung T.F."/>
            <person name="Tungtrongchitr A."/>
            <person name="Zhong N."/>
            <person name="Liu Z."/>
            <person name="Tsui S.K."/>
        </authorList>
    </citation>
    <scope>NUCLEOTIDE SEQUENCE [LARGE SCALE GENOMIC DNA]</scope>
    <source>
        <strain evidence="1">Derp</strain>
    </source>
</reference>
<reference evidence="1 2" key="1">
    <citation type="journal article" date="2018" name="J. Allergy Clin. Immunol.">
        <title>High-quality assembly of Dermatophagoides pteronyssinus genome and transcriptome reveals a wide range of novel allergens.</title>
        <authorList>
            <person name="Liu X.Y."/>
            <person name="Yang K.Y."/>
            <person name="Wang M.Q."/>
            <person name="Kwok J.S."/>
            <person name="Zeng X."/>
            <person name="Yang Z."/>
            <person name="Xiao X.J."/>
            <person name="Lau C.P."/>
            <person name="Li Y."/>
            <person name="Huang Z.M."/>
            <person name="Ba J.G."/>
            <person name="Yim A.K."/>
            <person name="Ouyang C.Y."/>
            <person name="Ngai S.M."/>
            <person name="Chan T.F."/>
            <person name="Leung E.L."/>
            <person name="Liu L."/>
            <person name="Liu Z.G."/>
            <person name="Tsui S.K."/>
        </authorList>
    </citation>
    <scope>NUCLEOTIDE SEQUENCE [LARGE SCALE GENOMIC DNA]</scope>
    <source>
        <strain evidence="1">Derp</strain>
    </source>
</reference>